<dbReference type="OMA" id="ENFFDAP"/>
<accession>A0A0S4ISJ4</accession>
<organism evidence="1 2">
    <name type="scientific">Bodo saltans</name>
    <name type="common">Flagellated protozoan</name>
    <dbReference type="NCBI Taxonomy" id="75058"/>
    <lineage>
        <taxon>Eukaryota</taxon>
        <taxon>Discoba</taxon>
        <taxon>Euglenozoa</taxon>
        <taxon>Kinetoplastea</taxon>
        <taxon>Metakinetoplastina</taxon>
        <taxon>Eubodonida</taxon>
        <taxon>Bodonidae</taxon>
        <taxon>Bodo</taxon>
    </lineage>
</organism>
<dbReference type="PANTHER" id="PTHR21381">
    <property type="entry name" value="ZGC:162297"/>
    <property type="match status" value="1"/>
</dbReference>
<proteinExistence type="predicted"/>
<name>A0A0S4ISJ4_BODSA</name>
<dbReference type="PANTHER" id="PTHR21381:SF3">
    <property type="entry name" value="SGC REGION PROTEIN SGCQ-RELATED"/>
    <property type="match status" value="1"/>
</dbReference>
<sequence>MTVTPSDRPHQVVAMVHVHSTTAILNTSYAQLLGIPAPSKNEMSFLEDIVTGLQAVLQSVREPLIFQVASRDSIRSIALLAPESRPFIDQFKQLPFVQYLINRAVREVEIYVRNGISCVEIENVGAPYFLGAGQCPWEDLLAIYVVTEETRRKFTNLVIGAHILSCNELEVLPIAVAHGCYFVRSEATLFHGTRPEGETNNASNLARFLYVRNILQTKMGGNALFPMIWSDILKKHTVFPLELQDIEVWLHNITFAKLEGVIVTGKETGSNVDEVSLAKAREYVTKAKLWNKTQFGSTPTLPVVTGSGLDFQMYKKYADFMIVGTGFKRGQYWENEVDEAEVTRVMAQINGD</sequence>
<keyword evidence="2" id="KW-1185">Reference proteome</keyword>
<reference evidence="2" key="1">
    <citation type="submission" date="2015-09" db="EMBL/GenBank/DDBJ databases">
        <authorList>
            <consortium name="Pathogen Informatics"/>
        </authorList>
    </citation>
    <scope>NUCLEOTIDE SEQUENCE [LARGE SCALE GENOMIC DNA]</scope>
    <source>
        <strain evidence="2">Lake Konstanz</strain>
    </source>
</reference>
<dbReference type="OrthoDB" id="10045006at2759"/>
<evidence type="ECO:0000313" key="2">
    <source>
        <dbReference type="Proteomes" id="UP000051952"/>
    </source>
</evidence>
<gene>
    <name evidence="1" type="ORF">BSAL_64320</name>
</gene>
<dbReference type="VEuPathDB" id="TriTrypDB:BSAL_64320"/>
<dbReference type="Pfam" id="PF03437">
    <property type="entry name" value="BtpA"/>
    <property type="match status" value="1"/>
</dbReference>
<dbReference type="InterPro" id="IPR005137">
    <property type="entry name" value="BtpA"/>
</dbReference>
<protein>
    <submittedName>
        <fullName evidence="1">Uncharacterized protein</fullName>
    </submittedName>
</protein>
<dbReference type="Proteomes" id="UP000051952">
    <property type="component" value="Unassembled WGS sequence"/>
</dbReference>
<evidence type="ECO:0000313" key="1">
    <source>
        <dbReference type="EMBL" id="CUF64128.1"/>
    </source>
</evidence>
<dbReference type="EMBL" id="CYKH01000375">
    <property type="protein sequence ID" value="CUF64128.1"/>
    <property type="molecule type" value="Genomic_DNA"/>
</dbReference>
<dbReference type="AlphaFoldDB" id="A0A0S4ISJ4"/>